<protein>
    <submittedName>
        <fullName evidence="2">App1 family protein</fullName>
    </submittedName>
</protein>
<dbReference type="InterPro" id="IPR052935">
    <property type="entry name" value="Mg2+_PAP"/>
</dbReference>
<dbReference type="PANTHER" id="PTHR28208">
    <property type="entry name" value="PHOSPHATIDATE PHOSPHATASE APP1"/>
    <property type="match status" value="1"/>
</dbReference>
<keyword evidence="3" id="KW-1185">Reference proteome</keyword>
<organism evidence="2 3">
    <name type="scientific">Haloferula chungangensis</name>
    <dbReference type="NCBI Taxonomy" id="1048331"/>
    <lineage>
        <taxon>Bacteria</taxon>
        <taxon>Pseudomonadati</taxon>
        <taxon>Verrucomicrobiota</taxon>
        <taxon>Verrucomicrobiia</taxon>
        <taxon>Verrucomicrobiales</taxon>
        <taxon>Verrucomicrobiaceae</taxon>
        <taxon>Haloferula</taxon>
    </lineage>
</organism>
<reference evidence="3" key="1">
    <citation type="journal article" date="2019" name="Int. J. Syst. Evol. Microbiol.">
        <title>The Global Catalogue of Microorganisms (GCM) 10K type strain sequencing project: providing services to taxonomists for standard genome sequencing and annotation.</title>
        <authorList>
            <consortium name="The Broad Institute Genomics Platform"/>
            <consortium name="The Broad Institute Genome Sequencing Center for Infectious Disease"/>
            <person name="Wu L."/>
            <person name="Ma J."/>
        </authorList>
    </citation>
    <scope>NUCLEOTIDE SEQUENCE [LARGE SCALE GENOMIC DNA]</scope>
    <source>
        <strain evidence="3">CGMCC 4.1467</strain>
    </source>
</reference>
<evidence type="ECO:0000313" key="2">
    <source>
        <dbReference type="EMBL" id="MFC7338016.1"/>
    </source>
</evidence>
<name>A0ABW2LAD3_9BACT</name>
<evidence type="ECO:0000259" key="1">
    <source>
        <dbReference type="Pfam" id="PF09949"/>
    </source>
</evidence>
<comment type="caution">
    <text evidence="2">The sequence shown here is derived from an EMBL/GenBank/DDBJ whole genome shotgun (WGS) entry which is preliminary data.</text>
</comment>
<feature type="domain" description="Phosphatidate phosphatase APP1 catalytic" evidence="1">
    <location>
        <begin position="159"/>
        <end position="312"/>
    </location>
</feature>
<sequence>MQGPESTPGTIHRVLLRLEKIAARLSPKRLPGERAYVRCFEGYAHGSKLVIRGRVERKRELRASDVNDSRRRNFLNMASNFFTKEIPHATVHGEILGERFQVVCDEEGYFVHHLEHHSLPQASSIEFTARVERADDPSHESAKSSGIVTLCPATAKRIIISDVDDTVIETGAAKLWQLLKNTLLENVHTRRIFPGVSKFYTRLQAGPTGHERNPIFYVTSSPWNLRDFILKIFEIRNTPRGPLFMTDWGIDRHKLLKAGHHDHKLGAIRHLLSFHEPLPAILIGDSGEKDPEIYTQIVEEHPERIAAIFIRNVSQSLRDEEIRLLAQACHGHGVKLHLVADTKAAVAEAKASGFIA</sequence>
<evidence type="ECO:0000313" key="3">
    <source>
        <dbReference type="Proteomes" id="UP001596472"/>
    </source>
</evidence>
<dbReference type="Pfam" id="PF09949">
    <property type="entry name" value="APP1_cat"/>
    <property type="match status" value="1"/>
</dbReference>
<dbReference type="EMBL" id="JBHTBS010000006">
    <property type="protein sequence ID" value="MFC7338016.1"/>
    <property type="molecule type" value="Genomic_DNA"/>
</dbReference>
<dbReference type="InterPro" id="IPR019236">
    <property type="entry name" value="APP1_cat"/>
</dbReference>
<proteinExistence type="predicted"/>
<dbReference type="PANTHER" id="PTHR28208:SF3">
    <property type="entry name" value="PHOSPHATIDATE PHOSPHATASE APP1"/>
    <property type="match status" value="1"/>
</dbReference>
<dbReference type="RefSeq" id="WP_379712877.1">
    <property type="nucleotide sequence ID" value="NZ_JBHTBS010000006.1"/>
</dbReference>
<accession>A0ABW2LAD3</accession>
<dbReference type="Proteomes" id="UP001596472">
    <property type="component" value="Unassembled WGS sequence"/>
</dbReference>
<gene>
    <name evidence="2" type="ORF">ACFQY0_12560</name>
</gene>